<evidence type="ECO:0000256" key="2">
    <source>
        <dbReference type="ARBA" id="ARBA00023125"/>
    </source>
</evidence>
<dbReference type="CDD" id="cd07377">
    <property type="entry name" value="WHTH_GntR"/>
    <property type="match status" value="1"/>
</dbReference>
<evidence type="ECO:0000313" key="5">
    <source>
        <dbReference type="EMBL" id="HIV61659.1"/>
    </source>
</evidence>
<proteinExistence type="predicted"/>
<name>A0A9D1PHJ0_9FIRM</name>
<protein>
    <submittedName>
        <fullName evidence="5">GntR family transcriptional regulator</fullName>
    </submittedName>
</protein>
<dbReference type="SUPFAM" id="SSF48008">
    <property type="entry name" value="GntR ligand-binding domain-like"/>
    <property type="match status" value="1"/>
</dbReference>
<dbReference type="SUPFAM" id="SSF46785">
    <property type="entry name" value="Winged helix' DNA-binding domain"/>
    <property type="match status" value="1"/>
</dbReference>
<feature type="domain" description="HTH gntR-type" evidence="4">
    <location>
        <begin position="4"/>
        <end position="71"/>
    </location>
</feature>
<gene>
    <name evidence="5" type="ORF">H9746_02265</name>
</gene>
<dbReference type="InterPro" id="IPR008920">
    <property type="entry name" value="TF_FadR/GntR_C"/>
</dbReference>
<dbReference type="PROSITE" id="PS50949">
    <property type="entry name" value="HTH_GNTR"/>
    <property type="match status" value="1"/>
</dbReference>
<keyword evidence="3" id="KW-0804">Transcription</keyword>
<dbReference type="AlphaFoldDB" id="A0A9D1PHJ0"/>
<keyword evidence="1" id="KW-0805">Transcription regulation</keyword>
<dbReference type="InterPro" id="IPR011711">
    <property type="entry name" value="GntR_C"/>
</dbReference>
<evidence type="ECO:0000259" key="4">
    <source>
        <dbReference type="PROSITE" id="PS50949"/>
    </source>
</evidence>
<evidence type="ECO:0000313" key="6">
    <source>
        <dbReference type="Proteomes" id="UP000886808"/>
    </source>
</evidence>
<dbReference type="PANTHER" id="PTHR43537:SF45">
    <property type="entry name" value="GNTR FAMILY REGULATORY PROTEIN"/>
    <property type="match status" value="1"/>
</dbReference>
<dbReference type="Pfam" id="PF00392">
    <property type="entry name" value="GntR"/>
    <property type="match status" value="1"/>
</dbReference>
<dbReference type="Gene3D" id="1.20.120.530">
    <property type="entry name" value="GntR ligand-binding domain-like"/>
    <property type="match status" value="1"/>
</dbReference>
<dbReference type="Pfam" id="PF07729">
    <property type="entry name" value="FCD"/>
    <property type="match status" value="1"/>
</dbReference>
<dbReference type="Gene3D" id="1.10.10.10">
    <property type="entry name" value="Winged helix-like DNA-binding domain superfamily/Winged helix DNA-binding domain"/>
    <property type="match status" value="1"/>
</dbReference>
<dbReference type="PANTHER" id="PTHR43537">
    <property type="entry name" value="TRANSCRIPTIONAL REGULATOR, GNTR FAMILY"/>
    <property type="match status" value="1"/>
</dbReference>
<dbReference type="InterPro" id="IPR000524">
    <property type="entry name" value="Tscrpt_reg_HTH_GntR"/>
</dbReference>
<evidence type="ECO:0000256" key="1">
    <source>
        <dbReference type="ARBA" id="ARBA00023015"/>
    </source>
</evidence>
<organism evidence="5 6">
    <name type="scientific">Candidatus Butyricicoccus avistercoris</name>
    <dbReference type="NCBI Taxonomy" id="2838518"/>
    <lineage>
        <taxon>Bacteria</taxon>
        <taxon>Bacillati</taxon>
        <taxon>Bacillota</taxon>
        <taxon>Clostridia</taxon>
        <taxon>Eubacteriales</taxon>
        <taxon>Butyricicoccaceae</taxon>
        <taxon>Butyricicoccus</taxon>
    </lineage>
</organism>
<reference evidence="5" key="1">
    <citation type="journal article" date="2021" name="PeerJ">
        <title>Extensive microbial diversity within the chicken gut microbiome revealed by metagenomics and culture.</title>
        <authorList>
            <person name="Gilroy R."/>
            <person name="Ravi A."/>
            <person name="Getino M."/>
            <person name="Pursley I."/>
            <person name="Horton D.L."/>
            <person name="Alikhan N.F."/>
            <person name="Baker D."/>
            <person name="Gharbi K."/>
            <person name="Hall N."/>
            <person name="Watson M."/>
            <person name="Adriaenssens E.M."/>
            <person name="Foster-Nyarko E."/>
            <person name="Jarju S."/>
            <person name="Secka A."/>
            <person name="Antonio M."/>
            <person name="Oren A."/>
            <person name="Chaudhuri R.R."/>
            <person name="La Ragione R."/>
            <person name="Hildebrand F."/>
            <person name="Pallen M.J."/>
        </authorList>
    </citation>
    <scope>NUCLEOTIDE SEQUENCE</scope>
    <source>
        <strain evidence="5">CHK193-4272</strain>
    </source>
</reference>
<comment type="caution">
    <text evidence="5">The sequence shown here is derived from an EMBL/GenBank/DDBJ whole genome shotgun (WGS) entry which is preliminary data.</text>
</comment>
<dbReference type="SMART" id="SM00345">
    <property type="entry name" value="HTH_GNTR"/>
    <property type="match status" value="1"/>
</dbReference>
<reference evidence="5" key="2">
    <citation type="submission" date="2021-04" db="EMBL/GenBank/DDBJ databases">
        <authorList>
            <person name="Gilroy R."/>
        </authorList>
    </citation>
    <scope>NUCLEOTIDE SEQUENCE</scope>
    <source>
        <strain evidence="5">CHK193-4272</strain>
    </source>
</reference>
<keyword evidence="2" id="KW-0238">DNA-binding</keyword>
<dbReference type="GO" id="GO:0003700">
    <property type="term" value="F:DNA-binding transcription factor activity"/>
    <property type="evidence" value="ECO:0007669"/>
    <property type="project" value="InterPro"/>
</dbReference>
<dbReference type="Proteomes" id="UP000886808">
    <property type="component" value="Unassembled WGS sequence"/>
</dbReference>
<dbReference type="EMBL" id="DXIE01000016">
    <property type="protein sequence ID" value="HIV61659.1"/>
    <property type="molecule type" value="Genomic_DNA"/>
</dbReference>
<evidence type="ECO:0000256" key="3">
    <source>
        <dbReference type="ARBA" id="ARBA00023163"/>
    </source>
</evidence>
<sequence>MAVTSARENAYQLLRKRILHLDLIPGTALNEKELADELGISRTPVREAIIMLSLANLVVVKPQSGTFVSRIDTEQVEMEQFLRFAWEKEILHNVSDVLNEKDRIRYDENLQLYRFYLQSQNPNRGDKLLELDNEFHRIPFDILGKQRYFEFIKSKLQHIERLRILSLKVFSDENIPSDHENIVSALFDKKLDLMDKYLDEHMNRYKGHLKTVYEVFPDYFDDKYSL</sequence>
<dbReference type="InterPro" id="IPR036390">
    <property type="entry name" value="WH_DNA-bd_sf"/>
</dbReference>
<dbReference type="InterPro" id="IPR036388">
    <property type="entry name" value="WH-like_DNA-bd_sf"/>
</dbReference>
<dbReference type="GO" id="GO:0003677">
    <property type="term" value="F:DNA binding"/>
    <property type="evidence" value="ECO:0007669"/>
    <property type="project" value="UniProtKB-KW"/>
</dbReference>
<accession>A0A9D1PHJ0</accession>